<evidence type="ECO:0000313" key="2">
    <source>
        <dbReference type="EMBL" id="TKK90448.1"/>
    </source>
</evidence>
<comment type="caution">
    <text evidence="2">The sequence shown here is derived from an EMBL/GenBank/DDBJ whole genome shotgun (WGS) entry which is preliminary data.</text>
</comment>
<organism evidence="2 3">
    <name type="scientific">Herbidospora galbida</name>
    <dbReference type="NCBI Taxonomy" id="2575442"/>
    <lineage>
        <taxon>Bacteria</taxon>
        <taxon>Bacillati</taxon>
        <taxon>Actinomycetota</taxon>
        <taxon>Actinomycetes</taxon>
        <taxon>Streptosporangiales</taxon>
        <taxon>Streptosporangiaceae</taxon>
        <taxon>Herbidospora</taxon>
    </lineage>
</organism>
<accession>A0A4U3MLF7</accession>
<name>A0A4U3MLF7_9ACTN</name>
<dbReference type="OrthoDB" id="5244650at2"/>
<protein>
    <submittedName>
        <fullName evidence="2">DUF4235 domain-containing protein</fullName>
    </submittedName>
</protein>
<keyword evidence="3" id="KW-1185">Reference proteome</keyword>
<dbReference type="Proteomes" id="UP000308705">
    <property type="component" value="Unassembled WGS sequence"/>
</dbReference>
<dbReference type="AlphaFoldDB" id="A0A4U3MLF7"/>
<proteinExistence type="predicted"/>
<feature type="transmembrane region" description="Helical" evidence="1">
    <location>
        <begin position="46"/>
        <end position="69"/>
    </location>
</feature>
<keyword evidence="1" id="KW-1133">Transmembrane helix</keyword>
<evidence type="ECO:0000256" key="1">
    <source>
        <dbReference type="SAM" id="Phobius"/>
    </source>
</evidence>
<gene>
    <name evidence="2" type="ORF">FDA94_05475</name>
</gene>
<keyword evidence="1" id="KW-0812">Transmembrane</keyword>
<dbReference type="InterPro" id="IPR025329">
    <property type="entry name" value="DUF4235"/>
</dbReference>
<reference evidence="2 3" key="1">
    <citation type="submission" date="2019-04" db="EMBL/GenBank/DDBJ databases">
        <title>Herbidospora sp. NEAU-GS14.nov., a novel actinomycete isolated from soil.</title>
        <authorList>
            <person name="Han L."/>
        </authorList>
    </citation>
    <scope>NUCLEOTIDE SEQUENCE [LARGE SCALE GENOMIC DNA]</scope>
    <source>
        <strain evidence="2 3">NEAU-GS14</strain>
    </source>
</reference>
<dbReference type="EMBL" id="SZQA01000003">
    <property type="protein sequence ID" value="TKK90448.1"/>
    <property type="molecule type" value="Genomic_DNA"/>
</dbReference>
<dbReference type="RefSeq" id="WP_137245920.1">
    <property type="nucleotide sequence ID" value="NZ_SZQA01000003.1"/>
</dbReference>
<evidence type="ECO:0000313" key="3">
    <source>
        <dbReference type="Proteomes" id="UP000308705"/>
    </source>
</evidence>
<keyword evidence="1" id="KW-0472">Membrane</keyword>
<dbReference type="Pfam" id="PF14019">
    <property type="entry name" value="DUF4235"/>
    <property type="match status" value="1"/>
</dbReference>
<sequence>MNKLAVRGASALSGMIGGAVASLVFKQVWKLAAGEDEAPQATSPDYGWGEVVVAAAIQGAIFAAVKAAIDRAGAEAYRRSTGEWVRD</sequence>